<dbReference type="GO" id="GO:0000156">
    <property type="term" value="F:phosphorelay response regulator activity"/>
    <property type="evidence" value="ECO:0007669"/>
    <property type="project" value="TreeGrafter"/>
</dbReference>
<dbReference type="PROSITE" id="PS50110">
    <property type="entry name" value="RESPONSE_REGULATORY"/>
    <property type="match status" value="1"/>
</dbReference>
<dbReference type="Gene3D" id="1.10.10.10">
    <property type="entry name" value="Winged helix-like DNA-binding domain superfamily/Winged helix DNA-binding domain"/>
    <property type="match status" value="1"/>
</dbReference>
<protein>
    <submittedName>
        <fullName evidence="10">Response regulator transcription factor</fullName>
    </submittedName>
</protein>
<dbReference type="GO" id="GO:0032993">
    <property type="term" value="C:protein-DNA complex"/>
    <property type="evidence" value="ECO:0007669"/>
    <property type="project" value="TreeGrafter"/>
</dbReference>
<dbReference type="PROSITE" id="PS51755">
    <property type="entry name" value="OMPR_PHOB"/>
    <property type="match status" value="1"/>
</dbReference>
<feature type="DNA-binding region" description="OmpR/PhoB-type" evidence="7">
    <location>
        <begin position="126"/>
        <end position="225"/>
    </location>
</feature>
<evidence type="ECO:0000256" key="2">
    <source>
        <dbReference type="ARBA" id="ARBA00023012"/>
    </source>
</evidence>
<comment type="caution">
    <text evidence="10">The sequence shown here is derived from an EMBL/GenBank/DDBJ whole genome shotgun (WGS) entry which is preliminary data.</text>
</comment>
<evidence type="ECO:0000256" key="4">
    <source>
        <dbReference type="ARBA" id="ARBA00023125"/>
    </source>
</evidence>
<dbReference type="PANTHER" id="PTHR48111:SF22">
    <property type="entry name" value="REGULATOR OF RPOS"/>
    <property type="match status" value="1"/>
</dbReference>
<feature type="modified residue" description="4-aspartylphosphate" evidence="6">
    <location>
        <position position="55"/>
    </location>
</feature>
<dbReference type="GO" id="GO:0006355">
    <property type="term" value="P:regulation of DNA-templated transcription"/>
    <property type="evidence" value="ECO:0007669"/>
    <property type="project" value="InterPro"/>
</dbReference>
<organism evidence="10 11">
    <name type="scientific">Rubrobacter radiotolerans</name>
    <name type="common">Arthrobacter radiotolerans</name>
    <dbReference type="NCBI Taxonomy" id="42256"/>
    <lineage>
        <taxon>Bacteria</taxon>
        <taxon>Bacillati</taxon>
        <taxon>Actinomycetota</taxon>
        <taxon>Rubrobacteria</taxon>
        <taxon>Rubrobacterales</taxon>
        <taxon>Rubrobacteraceae</taxon>
        <taxon>Rubrobacter</taxon>
    </lineage>
</organism>
<dbReference type="Pfam" id="PF00486">
    <property type="entry name" value="Trans_reg_C"/>
    <property type="match status" value="1"/>
</dbReference>
<dbReference type="InterPro" id="IPR036388">
    <property type="entry name" value="WH-like_DNA-bd_sf"/>
</dbReference>
<keyword evidence="3" id="KW-0805">Transcription regulation</keyword>
<dbReference type="FunFam" id="1.10.10.10:FF:000005">
    <property type="entry name" value="Two-component system response regulator"/>
    <property type="match status" value="1"/>
</dbReference>
<feature type="domain" description="OmpR/PhoB-type" evidence="9">
    <location>
        <begin position="126"/>
        <end position="225"/>
    </location>
</feature>
<evidence type="ECO:0000256" key="7">
    <source>
        <dbReference type="PROSITE-ProRule" id="PRU01091"/>
    </source>
</evidence>
<name>A0AB35SZM1_RUBRA</name>
<dbReference type="AlphaFoldDB" id="A0AB35SZM1"/>
<dbReference type="RefSeq" id="WP_038680142.1">
    <property type="nucleotide sequence ID" value="NZ_CP007514.1"/>
</dbReference>
<dbReference type="Pfam" id="PF00072">
    <property type="entry name" value="Response_reg"/>
    <property type="match status" value="1"/>
</dbReference>
<keyword evidence="5" id="KW-0804">Transcription</keyword>
<feature type="domain" description="Response regulatory" evidence="8">
    <location>
        <begin position="6"/>
        <end position="120"/>
    </location>
</feature>
<dbReference type="EMBL" id="JAWXXX010000001">
    <property type="protein sequence ID" value="MDX5892945.1"/>
    <property type="molecule type" value="Genomic_DNA"/>
</dbReference>
<evidence type="ECO:0000256" key="3">
    <source>
        <dbReference type="ARBA" id="ARBA00023015"/>
    </source>
</evidence>
<gene>
    <name evidence="10" type="ORF">SIL72_02770</name>
</gene>
<dbReference type="Gene3D" id="3.40.50.2300">
    <property type="match status" value="1"/>
</dbReference>
<dbReference type="GO" id="GO:0005829">
    <property type="term" value="C:cytosol"/>
    <property type="evidence" value="ECO:0007669"/>
    <property type="project" value="TreeGrafter"/>
</dbReference>
<dbReference type="PANTHER" id="PTHR48111">
    <property type="entry name" value="REGULATOR OF RPOS"/>
    <property type="match status" value="1"/>
</dbReference>
<dbReference type="CDD" id="cd00383">
    <property type="entry name" value="trans_reg_C"/>
    <property type="match status" value="1"/>
</dbReference>
<keyword evidence="1 6" id="KW-0597">Phosphoprotein</keyword>
<evidence type="ECO:0000313" key="10">
    <source>
        <dbReference type="EMBL" id="MDX5892945.1"/>
    </source>
</evidence>
<dbReference type="Gene3D" id="6.10.250.690">
    <property type="match status" value="1"/>
</dbReference>
<evidence type="ECO:0000259" key="9">
    <source>
        <dbReference type="PROSITE" id="PS51755"/>
    </source>
</evidence>
<dbReference type="SUPFAM" id="SSF52172">
    <property type="entry name" value="CheY-like"/>
    <property type="match status" value="1"/>
</dbReference>
<dbReference type="GO" id="GO:0000976">
    <property type="term" value="F:transcription cis-regulatory region binding"/>
    <property type="evidence" value="ECO:0007669"/>
    <property type="project" value="TreeGrafter"/>
</dbReference>
<dbReference type="InterPro" id="IPR039420">
    <property type="entry name" value="WalR-like"/>
</dbReference>
<proteinExistence type="predicted"/>
<accession>A0AB35SZM1</accession>
<evidence type="ECO:0000256" key="6">
    <source>
        <dbReference type="PROSITE-ProRule" id="PRU00169"/>
    </source>
</evidence>
<dbReference type="InterPro" id="IPR011006">
    <property type="entry name" value="CheY-like_superfamily"/>
</dbReference>
<reference evidence="10" key="1">
    <citation type="submission" date="2023-11" db="EMBL/GenBank/DDBJ databases">
        <title>MicrobeMod: A computational toolkit for identifying prokaryotic methylation and restriction-modification with nanopore sequencing.</title>
        <authorList>
            <person name="Crits-Christoph A."/>
            <person name="Kang S.C."/>
            <person name="Lee H."/>
            <person name="Ostrov N."/>
        </authorList>
    </citation>
    <scope>NUCLEOTIDE SEQUENCE</scope>
    <source>
        <strain evidence="10">ATCC 51242</strain>
    </source>
</reference>
<evidence type="ECO:0000313" key="11">
    <source>
        <dbReference type="Proteomes" id="UP001281130"/>
    </source>
</evidence>
<keyword evidence="2" id="KW-0902">Two-component regulatory system</keyword>
<dbReference type="Proteomes" id="UP001281130">
    <property type="component" value="Unassembled WGS sequence"/>
</dbReference>
<keyword evidence="4 7" id="KW-0238">DNA-binding</keyword>
<dbReference type="InterPro" id="IPR001867">
    <property type="entry name" value="OmpR/PhoB-type_DNA-bd"/>
</dbReference>
<evidence type="ECO:0000259" key="8">
    <source>
        <dbReference type="PROSITE" id="PS50110"/>
    </source>
</evidence>
<evidence type="ECO:0000256" key="5">
    <source>
        <dbReference type="ARBA" id="ARBA00023163"/>
    </source>
</evidence>
<sequence>MVPGTKVLLVEDDPSILRLLQLELEHRELVVRCAGDGVEGLEAYEEFRPEVVVLDIMLPKLSGTEVLKEVRRRGEVTPVIMLTARDSVSDKVGSLSLGADDYLTKPFDLEELLARIEAVMRRARSEDILRVHDLEVDRAAREARRGSRRLGLTAREYDLLEFLARNRRRVFSREAILQHVWGQDFAAGTNVVDVYIGYLRKKVDGGPGDSKLIHTVRGVGYTLREG</sequence>
<dbReference type="SMART" id="SM00862">
    <property type="entry name" value="Trans_reg_C"/>
    <property type="match status" value="1"/>
</dbReference>
<evidence type="ECO:0000256" key="1">
    <source>
        <dbReference type="ARBA" id="ARBA00022553"/>
    </source>
</evidence>
<dbReference type="InterPro" id="IPR001789">
    <property type="entry name" value="Sig_transdc_resp-reg_receiver"/>
</dbReference>
<dbReference type="SMART" id="SM00448">
    <property type="entry name" value="REC"/>
    <property type="match status" value="1"/>
</dbReference>